<dbReference type="Proteomes" id="UP001177744">
    <property type="component" value="Unassembled WGS sequence"/>
</dbReference>
<comment type="similarity">
    <text evidence="1">Belongs to the NARF family.</text>
</comment>
<feature type="domain" description="Iron hydrogenase large subunit C-terminal" evidence="2">
    <location>
        <begin position="164"/>
        <end position="238"/>
    </location>
</feature>
<accession>A0AA40LWR8</accession>
<reference evidence="3" key="1">
    <citation type="submission" date="2023-06" db="EMBL/GenBank/DDBJ databases">
        <title>Reference genome for the Northern bat (Eptesicus nilssonii), a most northern bat species.</title>
        <authorList>
            <person name="Laine V.N."/>
            <person name="Pulliainen A.T."/>
            <person name="Lilley T.M."/>
        </authorList>
    </citation>
    <scope>NUCLEOTIDE SEQUENCE</scope>
    <source>
        <strain evidence="3">BLF_Eptnil</strain>
        <tissue evidence="3">Kidney</tissue>
    </source>
</reference>
<comment type="caution">
    <text evidence="3">The sequence shown here is derived from an EMBL/GenBank/DDBJ whole genome shotgun (WGS) entry which is preliminary data.</text>
</comment>
<dbReference type="PANTHER" id="PTHR11615">
    <property type="entry name" value="NITRATE, FORMATE, IRON DEHYDROGENASE"/>
    <property type="match status" value="1"/>
</dbReference>
<dbReference type="Gene3D" id="3.40.950.10">
    <property type="entry name" value="Fe-only Hydrogenase (Larger Subunit), Chain L, domain 3"/>
    <property type="match status" value="1"/>
</dbReference>
<dbReference type="InterPro" id="IPR009016">
    <property type="entry name" value="Fe_hydrogenase"/>
</dbReference>
<dbReference type="Pfam" id="PF02906">
    <property type="entry name" value="Fe_hyd_lg_C"/>
    <property type="match status" value="1"/>
</dbReference>
<proteinExistence type="inferred from homology"/>
<dbReference type="InterPro" id="IPR050340">
    <property type="entry name" value="Cytosolic_Fe-S_CAF"/>
</dbReference>
<evidence type="ECO:0000313" key="3">
    <source>
        <dbReference type="EMBL" id="KAK1346382.1"/>
    </source>
</evidence>
<protein>
    <recommendedName>
        <fullName evidence="2">Iron hydrogenase large subunit C-terminal domain-containing protein</fullName>
    </recommendedName>
</protein>
<dbReference type="EMBL" id="JAULJE010000001">
    <property type="protein sequence ID" value="KAK1346382.1"/>
    <property type="molecule type" value="Genomic_DNA"/>
</dbReference>
<evidence type="ECO:0000256" key="1">
    <source>
        <dbReference type="ARBA" id="ARBA00006596"/>
    </source>
</evidence>
<keyword evidence="4" id="KW-1185">Reference proteome</keyword>
<dbReference type="AlphaFoldDB" id="A0AA40LWR8"/>
<evidence type="ECO:0000259" key="2">
    <source>
        <dbReference type="Pfam" id="PF02906"/>
    </source>
</evidence>
<gene>
    <name evidence="3" type="ORF">QTO34_000237</name>
</gene>
<dbReference type="SUPFAM" id="SSF53920">
    <property type="entry name" value="Fe-only hydrogenase"/>
    <property type="match status" value="1"/>
</dbReference>
<evidence type="ECO:0000313" key="4">
    <source>
        <dbReference type="Proteomes" id="UP001177744"/>
    </source>
</evidence>
<name>A0AA40LWR8_CNENI</name>
<dbReference type="InterPro" id="IPR004108">
    <property type="entry name" value="Fe_hydrogenase_lsu_C"/>
</dbReference>
<organism evidence="3 4">
    <name type="scientific">Cnephaeus nilssonii</name>
    <name type="common">Northern bat</name>
    <name type="synonym">Eptesicus nilssonii</name>
    <dbReference type="NCBI Taxonomy" id="3371016"/>
    <lineage>
        <taxon>Eukaryota</taxon>
        <taxon>Metazoa</taxon>
        <taxon>Chordata</taxon>
        <taxon>Craniata</taxon>
        <taxon>Vertebrata</taxon>
        <taxon>Euteleostomi</taxon>
        <taxon>Mammalia</taxon>
        <taxon>Eutheria</taxon>
        <taxon>Laurasiatheria</taxon>
        <taxon>Chiroptera</taxon>
        <taxon>Yangochiroptera</taxon>
        <taxon>Vespertilionidae</taxon>
        <taxon>Cnephaeus</taxon>
    </lineage>
</organism>
<sequence length="330" mass="38059">MYLKSSYWKNVALKPKNTGIFDRKCLKTNAPMKLKEGAEATSKRLAMPENQGCSERLMINISNLMHEINELTKSYKMLHEVEKEAQSEAAAKDSESKLRTEDDIDRIVKAEIPDEDQCHSSWPLPALLQMKCDHCTQEECSKKTTTTTKNNDQENAAVNVRSPAQENEGKRLCGFLKSLGVHCFDMKIAADFSILESQKEFVCWYCQHREEEPQLPMLTSACPGWDQYEEREIVQIMEQSDLASNYAAMDILFGDMKEKEMRLHEGASSNGYLAHIFRHMAKELFNEDVGVLTYHILRNKDFQEVTLERDREALLCFEAAYGFWNIQKWS</sequence>